<dbReference type="AlphaFoldDB" id="A0AAP5M990"/>
<dbReference type="EMBL" id="JAALHA020000010">
    <property type="protein sequence ID" value="MDR9897005.1"/>
    <property type="molecule type" value="Genomic_DNA"/>
</dbReference>
<reference evidence="2" key="1">
    <citation type="journal article" date="2021" name="Science">
        <title>Hunting the eagle killer: A cyanobacterial neurotoxin causes vacuolar myelinopathy.</title>
        <authorList>
            <person name="Breinlinger S."/>
            <person name="Phillips T.J."/>
            <person name="Haram B.N."/>
            <person name="Mares J."/>
            <person name="Martinez Yerena J.A."/>
            <person name="Hrouzek P."/>
            <person name="Sobotka R."/>
            <person name="Henderson W.M."/>
            <person name="Schmieder P."/>
            <person name="Williams S.M."/>
            <person name="Lauderdale J.D."/>
            <person name="Wilde H.D."/>
            <person name="Gerrin W."/>
            <person name="Kust A."/>
            <person name="Washington J.W."/>
            <person name="Wagner C."/>
            <person name="Geier B."/>
            <person name="Liebeke M."/>
            <person name="Enke H."/>
            <person name="Niedermeyer T.H.J."/>
            <person name="Wilde S.B."/>
        </authorList>
    </citation>
    <scope>NUCLEOTIDE SEQUENCE [LARGE SCALE GENOMIC DNA]</scope>
    <source>
        <strain evidence="2">Thurmond2011</strain>
    </source>
</reference>
<keyword evidence="2" id="KW-1185">Reference proteome</keyword>
<protein>
    <submittedName>
        <fullName evidence="1">Uncharacterized protein</fullName>
    </submittedName>
</protein>
<evidence type="ECO:0000313" key="2">
    <source>
        <dbReference type="Proteomes" id="UP000667802"/>
    </source>
</evidence>
<evidence type="ECO:0000313" key="1">
    <source>
        <dbReference type="EMBL" id="MDR9897005.1"/>
    </source>
</evidence>
<proteinExistence type="predicted"/>
<dbReference type="RefSeq" id="WP_208349272.1">
    <property type="nucleotide sequence ID" value="NZ_JAALHA020000010.1"/>
</dbReference>
<comment type="caution">
    <text evidence="1">The sequence shown here is derived from an EMBL/GenBank/DDBJ whole genome shotgun (WGS) entry which is preliminary data.</text>
</comment>
<name>A0AAP5M990_9CYAN</name>
<organism evidence="1 2">
    <name type="scientific">Aetokthonos hydrillicola Thurmond2011</name>
    <dbReference type="NCBI Taxonomy" id="2712845"/>
    <lineage>
        <taxon>Bacteria</taxon>
        <taxon>Bacillati</taxon>
        <taxon>Cyanobacteriota</taxon>
        <taxon>Cyanophyceae</taxon>
        <taxon>Nostocales</taxon>
        <taxon>Hapalosiphonaceae</taxon>
        <taxon>Aetokthonos</taxon>
    </lineage>
</organism>
<sequence>MVDSLKESLKVVTPYLNHNLVSPKAISRINEIANFLPAMPVVSDVLLECHLNGNDPRVDISTGFHDGDVIVKHRSVIENLCQDTFTTDVWLRIINFCTHWIESKSFLQSSLNSCWLEFDADSTLNTIPVPSFFIGTKIIKEKNDNLYNHEKTIEDILDLLLNNNLSKRLKYNVFSCFNLLPKGGKIANIGIMFPRESERNTVRLCMGGLTGDQIVKYLHDINWIGSISEIQAMIADLSNIVDVIHLNFAIGDGVLPKIGLECQVKTQNLIQTKWNTILDYLVSQQLCNPEQQSSLLDWIGYSYENSNQDFWPNDLVKVSGFLAPSFRSVFWREINHVKLVYQPHQPVEAKVYLRFDHCWLSPTTLIAMMEHN</sequence>
<dbReference type="Proteomes" id="UP000667802">
    <property type="component" value="Unassembled WGS sequence"/>
</dbReference>
<gene>
    <name evidence="1" type="ORF">G7B40_020895</name>
</gene>
<accession>A0AAP5M990</accession>